<keyword evidence="2" id="KW-1185">Reference proteome</keyword>
<evidence type="ECO:0000313" key="2">
    <source>
        <dbReference type="Proteomes" id="UP000272025"/>
    </source>
</evidence>
<dbReference type="GeneID" id="39575543"/>
<evidence type="ECO:0008006" key="3">
    <source>
        <dbReference type="Google" id="ProtNLM"/>
    </source>
</evidence>
<protein>
    <recommendedName>
        <fullName evidence="3">Amidoligase enzyme</fullName>
    </recommendedName>
</protein>
<dbReference type="Pfam" id="PF12224">
    <property type="entry name" value="Amidoligase_2"/>
    <property type="match status" value="1"/>
</dbReference>
<dbReference type="STRING" id="1314773.A0A3N2PUB9"/>
<dbReference type="RefSeq" id="XP_028465924.1">
    <property type="nucleotide sequence ID" value="XM_028607065.1"/>
</dbReference>
<dbReference type="PANTHER" id="PTHR36847">
    <property type="entry name" value="AMIDOLIGASE ENZYME"/>
    <property type="match status" value="1"/>
</dbReference>
<dbReference type="OrthoDB" id="5291055at2759"/>
<dbReference type="AlphaFoldDB" id="A0A3N2PUB9"/>
<gene>
    <name evidence="1" type="ORF">SODALDRAFT_182183</name>
</gene>
<accession>A0A3N2PUB9</accession>
<dbReference type="PANTHER" id="PTHR36847:SF1">
    <property type="entry name" value="AMIDOLIGASE ENZYME"/>
    <property type="match status" value="1"/>
</dbReference>
<reference evidence="1 2" key="1">
    <citation type="journal article" date="2018" name="Mol. Ecol.">
        <title>The obligate alkalophilic soda-lake fungus Sodiomyces alkalinus has shifted to a protein diet.</title>
        <authorList>
            <person name="Grum-Grzhimaylo A.A."/>
            <person name="Falkoski D.L."/>
            <person name="van den Heuvel J."/>
            <person name="Valero-Jimenez C.A."/>
            <person name="Min B."/>
            <person name="Choi I.G."/>
            <person name="Lipzen A."/>
            <person name="Daum C.G."/>
            <person name="Aanen D.K."/>
            <person name="Tsang A."/>
            <person name="Henrissat B."/>
            <person name="Bilanenko E.N."/>
            <person name="de Vries R.P."/>
            <person name="van Kan J.A.L."/>
            <person name="Grigoriev I.V."/>
            <person name="Debets A.J.M."/>
        </authorList>
    </citation>
    <scope>NUCLEOTIDE SEQUENCE [LARGE SCALE GENOMIC DNA]</scope>
    <source>
        <strain evidence="1 2">F11</strain>
    </source>
</reference>
<proteinExistence type="predicted"/>
<sequence length="406" mass="44445">MQEMFSTIKSIEIPSWLSTQWIIVMYCKPQEPEDSTSSLAMSSIYDLAFGIEIELSVLASKKYSTWSAVAKDISARLSKKGLRNQVCDQPSHHYRVWSIVQEVTIPSQPAKNKWALELVSPIFTLSSTWLADLETIFTEVGRAFKIEESPQCSTHIHVSRLDGRDFTPAQLRSLAQAALLYEPYIDILMPPGRTSALSSSSSSSSYWCRSNRQSPVLAAVASAAVTGAHPSPSSSSSSFSSHSPGSPLAACLDLLDAAAPPARHPDDSDHRGAVAAIVETMCLFPASSAYGRAHGRKRDFVHGKVYKWNLERLLGDHADVPRTIEFRQPPGSTTAEDAIGWGVLTLSFVAGAMASGSGRAPLVPRGEEASLFEFWEHLHRGADVLGLDPFLTEYLRSFVNRTMPVY</sequence>
<dbReference type="Proteomes" id="UP000272025">
    <property type="component" value="Unassembled WGS sequence"/>
</dbReference>
<dbReference type="InterPro" id="IPR022025">
    <property type="entry name" value="Amidoligase_2"/>
</dbReference>
<dbReference type="EMBL" id="ML119056">
    <property type="protein sequence ID" value="ROT38118.1"/>
    <property type="molecule type" value="Genomic_DNA"/>
</dbReference>
<name>A0A3N2PUB9_SODAK</name>
<organism evidence="1 2">
    <name type="scientific">Sodiomyces alkalinus (strain CBS 110278 / VKM F-3762 / F11)</name>
    <name type="common">Alkaliphilic filamentous fungus</name>
    <dbReference type="NCBI Taxonomy" id="1314773"/>
    <lineage>
        <taxon>Eukaryota</taxon>
        <taxon>Fungi</taxon>
        <taxon>Dikarya</taxon>
        <taxon>Ascomycota</taxon>
        <taxon>Pezizomycotina</taxon>
        <taxon>Sordariomycetes</taxon>
        <taxon>Hypocreomycetidae</taxon>
        <taxon>Glomerellales</taxon>
        <taxon>Plectosphaerellaceae</taxon>
        <taxon>Sodiomyces</taxon>
    </lineage>
</organism>
<evidence type="ECO:0000313" key="1">
    <source>
        <dbReference type="EMBL" id="ROT38118.1"/>
    </source>
</evidence>